<reference evidence="3" key="1">
    <citation type="submission" date="2020-07" db="EMBL/GenBank/DDBJ databases">
        <authorList>
            <person name="Camacho E."/>
        </authorList>
    </citation>
    <scope>NUCLEOTIDE SEQUENCE</scope>
    <source>
        <strain evidence="3">MPO218</strain>
    </source>
</reference>
<protein>
    <submittedName>
        <fullName evidence="3">AAA family ATPase</fullName>
    </submittedName>
</protein>
<organism evidence="3 4">
    <name type="scientific">Rhizorhabdus wittichii</name>
    <dbReference type="NCBI Taxonomy" id="160791"/>
    <lineage>
        <taxon>Bacteria</taxon>
        <taxon>Pseudomonadati</taxon>
        <taxon>Pseudomonadota</taxon>
        <taxon>Alphaproteobacteria</taxon>
        <taxon>Sphingomonadales</taxon>
        <taxon>Sphingomonadaceae</taxon>
        <taxon>Rhizorhabdus</taxon>
    </lineage>
</organism>
<proteinExistence type="predicted"/>
<feature type="region of interest" description="Disordered" evidence="1">
    <location>
        <begin position="1"/>
        <end position="34"/>
    </location>
</feature>
<dbReference type="InterPro" id="IPR050168">
    <property type="entry name" value="AAA_ATPase_domain"/>
</dbReference>
<dbReference type="RefSeq" id="WP_208631721.1">
    <property type="nucleotide sequence ID" value="NZ_CP059319.1"/>
</dbReference>
<evidence type="ECO:0000313" key="4">
    <source>
        <dbReference type="Proteomes" id="UP000664914"/>
    </source>
</evidence>
<evidence type="ECO:0000259" key="2">
    <source>
        <dbReference type="SMART" id="SM00382"/>
    </source>
</evidence>
<feature type="domain" description="AAA+ ATPase" evidence="2">
    <location>
        <begin position="156"/>
        <end position="305"/>
    </location>
</feature>
<accession>A0A975HDH9</accession>
<dbReference type="InterPro" id="IPR003959">
    <property type="entry name" value="ATPase_AAA_core"/>
</dbReference>
<dbReference type="PANTHER" id="PTHR23077">
    <property type="entry name" value="AAA-FAMILY ATPASE"/>
    <property type="match status" value="1"/>
</dbReference>
<dbReference type="Gene3D" id="3.40.50.300">
    <property type="entry name" value="P-loop containing nucleotide triphosphate hydrolases"/>
    <property type="match status" value="1"/>
</dbReference>
<dbReference type="GO" id="GO:0005524">
    <property type="term" value="F:ATP binding"/>
    <property type="evidence" value="ECO:0007669"/>
    <property type="project" value="InterPro"/>
</dbReference>
<dbReference type="SUPFAM" id="SSF52540">
    <property type="entry name" value="P-loop containing nucleoside triphosphate hydrolases"/>
    <property type="match status" value="1"/>
</dbReference>
<dbReference type="InterPro" id="IPR003593">
    <property type="entry name" value="AAA+_ATPase"/>
</dbReference>
<gene>
    <name evidence="3" type="ORF">HRJ34_15405</name>
</gene>
<evidence type="ECO:0000313" key="3">
    <source>
        <dbReference type="EMBL" id="QTH19754.1"/>
    </source>
</evidence>
<dbReference type="EMBL" id="CP059319">
    <property type="protein sequence ID" value="QTH19754.1"/>
    <property type="molecule type" value="Genomic_DNA"/>
</dbReference>
<sequence length="449" mass="49598">MSWEKYGSPYDPNYRGKMQRPKENGAREHRKSQSRMCWCGDPNCSVGLEGAAPGGGSSMSSNFISPSEFQRMMEETVRISISTGFRPGASAYTETRSGPPSSYSAARNAVEKYLSKAPQQTFDDIIGNDEALGQLRDAIQAPVKHKALYEAYGMKMPKGALLSGPPGCGKTMFARAAASEMERLYGGEVEFISISGSELQSKFIGETEERIKAIFTFAREYKAYRKHPLLVFMDEAEVLLPDRTGRVRRVAPWEESQVATFLAEMDGMHESGAFVLLATNRPEVIDQAVLRDGRCDFKITVKRPTMEAIEVILRRNFDGILIGDDGIAQLVFAAVETLSDPHKIIAEAHAIGLDVEELKVKDLGHKHFLLEHIVSGAMAASVPNRAKRYAFARDKVSGVAKGVTVADVVAAVNDLFEENKALDHSFALDEFKRELMEEVRTRANAESRS</sequence>
<dbReference type="Pfam" id="PF00004">
    <property type="entry name" value="AAA"/>
    <property type="match status" value="1"/>
</dbReference>
<dbReference type="InterPro" id="IPR027417">
    <property type="entry name" value="P-loop_NTPase"/>
</dbReference>
<name>A0A975HDH9_9SPHN</name>
<dbReference type="GO" id="GO:0016887">
    <property type="term" value="F:ATP hydrolysis activity"/>
    <property type="evidence" value="ECO:0007669"/>
    <property type="project" value="InterPro"/>
</dbReference>
<dbReference type="AlphaFoldDB" id="A0A975HDH9"/>
<dbReference type="Proteomes" id="UP000664914">
    <property type="component" value="Chromosome"/>
</dbReference>
<evidence type="ECO:0000256" key="1">
    <source>
        <dbReference type="SAM" id="MobiDB-lite"/>
    </source>
</evidence>
<dbReference type="SMART" id="SM00382">
    <property type="entry name" value="AAA"/>
    <property type="match status" value="1"/>
</dbReference>
<reference evidence="3" key="2">
    <citation type="submission" date="2021-04" db="EMBL/GenBank/DDBJ databases">
        <title>Isolation and genomic analysis of the ibuprofen-degrading bacterium Sphingomonas strain MPO218.</title>
        <authorList>
            <person name="Aulestia M."/>
            <person name="Flores A."/>
            <person name="Mangas E.L."/>
            <person name="Perez-Pulido A.J."/>
            <person name="Santero E."/>
            <person name="Camacho E.M."/>
        </authorList>
    </citation>
    <scope>NUCLEOTIDE SEQUENCE</scope>
    <source>
        <strain evidence="3">MPO218</strain>
    </source>
</reference>